<accession>Q8I872</accession>
<reference evidence="1" key="1">
    <citation type="submission" date="2002-10" db="EMBL/GenBank/DDBJ databases">
        <authorList>
            <person name="Han K."/>
            <person name="Park S."/>
            <person name="Im S."/>
            <person name="Yong T."/>
        </authorList>
    </citation>
    <scope>NUCLEOTIDE SEQUENCE</scope>
</reference>
<organism evidence="1">
    <name type="scientific">Acanthamoeba culbertsoni</name>
    <dbReference type="NCBI Taxonomy" id="43142"/>
    <lineage>
        <taxon>Eukaryota</taxon>
        <taxon>Amoebozoa</taxon>
        <taxon>Discosea</taxon>
        <taxon>Longamoebia</taxon>
        <taxon>Centramoebida</taxon>
        <taxon>Acanthamoebidae</taxon>
        <taxon>Acanthamoeba</taxon>
    </lineage>
</organism>
<evidence type="ECO:0000313" key="1">
    <source>
        <dbReference type="EMBL" id="AAN84557.1"/>
    </source>
</evidence>
<dbReference type="AlphaFoldDB" id="Q8I872"/>
<name>Q8I872_9EUKA</name>
<reference evidence="1" key="2">
    <citation type="journal article" date="2006" name="Korean J. Parasitol.">
        <title>Identification of differentially expressed cDNAs in Acanthamoeba culbertsoni after mouse brain passage.</title>
        <authorList>
            <person name="Han K.L."/>
            <person name="Lee J."/>
            <person name="Kim D.S."/>
            <person name="Park S.J."/>
            <person name="Im K.I."/>
            <person name="Yong T.S."/>
        </authorList>
    </citation>
    <scope>NUCLEOTIDE SEQUENCE</scope>
</reference>
<feature type="non-terminal residue" evidence="1">
    <location>
        <position position="1"/>
    </location>
</feature>
<protein>
    <submittedName>
        <fullName evidence="1">Protein 3G</fullName>
    </submittedName>
</protein>
<sequence length="64" mass="7467">IKLWSGQKKYERGLAPLLSNTLLQLNLTQSMPFLKNLRKITAILIHPAQKILLILWQIPMFIKK</sequence>
<dbReference type="EMBL" id="AY161263">
    <property type="protein sequence ID" value="AAN84557.1"/>
    <property type="molecule type" value="mRNA"/>
</dbReference>
<proteinExistence type="evidence at transcript level"/>